<gene>
    <name evidence="1" type="ORF">SELSPUOL_00696</name>
</gene>
<sequence length="46" mass="5308">MRYGDCEKSVLFAVFFCAKTTRTNVHFVDIVRRPYRSLANRSAPLA</sequence>
<dbReference type="EMBL" id="ACKP02000012">
    <property type="protein sequence ID" value="EEX77959.1"/>
    <property type="molecule type" value="Genomic_DNA"/>
</dbReference>
<dbReference type="AlphaFoldDB" id="C9LTB3"/>
<dbReference type="Proteomes" id="UP000003505">
    <property type="component" value="Unassembled WGS sequence"/>
</dbReference>
<reference evidence="1 2" key="1">
    <citation type="submission" date="2009-09" db="EMBL/GenBank/DDBJ databases">
        <authorList>
            <person name="Weinstock G."/>
            <person name="Sodergren E."/>
            <person name="Clifton S."/>
            <person name="Fulton L."/>
            <person name="Fulton B."/>
            <person name="Courtney L."/>
            <person name="Fronick C."/>
            <person name="Harrison M."/>
            <person name="Strong C."/>
            <person name="Farmer C."/>
            <person name="Delahaunty K."/>
            <person name="Markovic C."/>
            <person name="Hall O."/>
            <person name="Minx P."/>
            <person name="Tomlinson C."/>
            <person name="Mitreva M."/>
            <person name="Nelson J."/>
            <person name="Hou S."/>
            <person name="Wollam A."/>
            <person name="Pepin K.H."/>
            <person name="Johnson M."/>
            <person name="Bhonagiri V."/>
            <person name="Nash W.E."/>
            <person name="Warren W."/>
            <person name="Chinwalla A."/>
            <person name="Mardis E.R."/>
            <person name="Wilson R.K."/>
        </authorList>
    </citation>
    <scope>NUCLEOTIDE SEQUENCE [LARGE SCALE GENOMIC DNA]</scope>
    <source>
        <strain evidence="2">ATCC 35185 / DSM 20758 / VPI D19B-28</strain>
    </source>
</reference>
<proteinExistence type="predicted"/>
<organism evidence="1 2">
    <name type="scientific">Selenomonas sputigena (strain ATCC 35185 / DSM 20758 / CCUG 44933 / VPI D19B-28)</name>
    <dbReference type="NCBI Taxonomy" id="546271"/>
    <lineage>
        <taxon>Bacteria</taxon>
        <taxon>Bacillati</taxon>
        <taxon>Bacillota</taxon>
        <taxon>Negativicutes</taxon>
        <taxon>Selenomonadales</taxon>
        <taxon>Selenomonadaceae</taxon>
        <taxon>Selenomonas</taxon>
    </lineage>
</organism>
<evidence type="ECO:0000313" key="2">
    <source>
        <dbReference type="Proteomes" id="UP000003505"/>
    </source>
</evidence>
<name>C9LTB3_SELS3</name>
<comment type="caution">
    <text evidence="1">The sequence shown here is derived from an EMBL/GenBank/DDBJ whole genome shotgun (WGS) entry which is preliminary data.</text>
</comment>
<accession>C9LTB3</accession>
<evidence type="ECO:0000313" key="1">
    <source>
        <dbReference type="EMBL" id="EEX77959.1"/>
    </source>
</evidence>
<protein>
    <submittedName>
        <fullName evidence="1">Uncharacterized protein</fullName>
    </submittedName>
</protein>